<evidence type="ECO:0000313" key="3">
    <source>
        <dbReference type="EMBL" id="RFU95230.1"/>
    </source>
</evidence>
<dbReference type="OrthoDB" id="9800516at2"/>
<dbReference type="FunFam" id="3.40.50.880:FF:000015">
    <property type="entry name" value="Protein DJ-1 homolog C"/>
    <property type="match status" value="1"/>
</dbReference>
<organism evidence="3 4">
    <name type="scientific">Sphaerochaeta halotolerans</name>
    <dbReference type="NCBI Taxonomy" id="2293840"/>
    <lineage>
        <taxon>Bacteria</taxon>
        <taxon>Pseudomonadati</taxon>
        <taxon>Spirochaetota</taxon>
        <taxon>Spirochaetia</taxon>
        <taxon>Spirochaetales</taxon>
        <taxon>Sphaerochaetaceae</taxon>
        <taxon>Sphaerochaeta</taxon>
    </lineage>
</organism>
<dbReference type="InterPro" id="IPR029062">
    <property type="entry name" value="Class_I_gatase-like"/>
</dbReference>
<keyword evidence="1" id="KW-0677">Repeat</keyword>
<dbReference type="InterPro" id="IPR050325">
    <property type="entry name" value="Prot/Nucl_acid_deglycase"/>
</dbReference>
<dbReference type="PANTHER" id="PTHR48094:SF12">
    <property type="entry name" value="PARKINSON DISEASE PROTEIN 7 HOMOLOG"/>
    <property type="match status" value="1"/>
</dbReference>
<dbReference type="AlphaFoldDB" id="A0A372MJ81"/>
<dbReference type="InterPro" id="IPR006287">
    <property type="entry name" value="DJ-1"/>
</dbReference>
<protein>
    <submittedName>
        <fullName evidence="3">DJ-1/PfpI family protein</fullName>
    </submittedName>
</protein>
<dbReference type="GO" id="GO:0005737">
    <property type="term" value="C:cytoplasm"/>
    <property type="evidence" value="ECO:0007669"/>
    <property type="project" value="TreeGrafter"/>
</dbReference>
<gene>
    <name evidence="3" type="ORF">DYP60_06285</name>
</gene>
<dbReference type="Pfam" id="PF01965">
    <property type="entry name" value="DJ-1_PfpI"/>
    <property type="match status" value="1"/>
</dbReference>
<sequence>MVPSVLVILAEGFEEVEAVTPIDLLRRSGANVTVASLDTLAVKGSHGIVVKADTTLSACKKKPFDCIVLPGGGQGAKNLAASYEVLEKVIETAQSGVVGAICAAPAVVLGKTGLLDGKRVTGYPGSEADCPGLVLENESFIIDGSLVTGQGPGAAMPFSLALIGVLFDQHTKETIAEQLQYKG</sequence>
<dbReference type="CDD" id="cd03135">
    <property type="entry name" value="GATase1_DJ-1"/>
    <property type="match status" value="1"/>
</dbReference>
<dbReference type="EMBL" id="QUWK01000005">
    <property type="protein sequence ID" value="RFU95230.1"/>
    <property type="molecule type" value="Genomic_DNA"/>
</dbReference>
<dbReference type="Proteomes" id="UP000264002">
    <property type="component" value="Unassembled WGS sequence"/>
</dbReference>
<dbReference type="SUPFAM" id="SSF52317">
    <property type="entry name" value="Class I glutamine amidotransferase-like"/>
    <property type="match status" value="1"/>
</dbReference>
<reference evidence="3 4" key="2">
    <citation type="submission" date="2018-09" db="EMBL/GenBank/DDBJ databases">
        <title>Genome of Sphaerochaeta halotolerans strain 4-11.</title>
        <authorList>
            <person name="Nazina T.N."/>
            <person name="Sokolova D.S."/>
        </authorList>
    </citation>
    <scope>NUCLEOTIDE SEQUENCE [LARGE SCALE GENOMIC DNA]</scope>
    <source>
        <strain evidence="3 4">4-11</strain>
    </source>
</reference>
<proteinExistence type="predicted"/>
<accession>A0A372MJ81</accession>
<keyword evidence="4" id="KW-1185">Reference proteome</keyword>
<reference evidence="4" key="1">
    <citation type="submission" date="2018-08" db="EMBL/GenBank/DDBJ databases">
        <authorList>
            <person name="Grouzdev D.S."/>
            <person name="Krutkina M.S."/>
        </authorList>
    </citation>
    <scope>NUCLEOTIDE SEQUENCE [LARGE SCALE GENOMIC DNA]</scope>
    <source>
        <strain evidence="4">4-11</strain>
    </source>
</reference>
<evidence type="ECO:0000256" key="1">
    <source>
        <dbReference type="ARBA" id="ARBA00022737"/>
    </source>
</evidence>
<dbReference type="PANTHER" id="PTHR48094">
    <property type="entry name" value="PROTEIN/NUCLEIC ACID DEGLYCASE DJ-1-RELATED"/>
    <property type="match status" value="1"/>
</dbReference>
<evidence type="ECO:0000259" key="2">
    <source>
        <dbReference type="Pfam" id="PF01965"/>
    </source>
</evidence>
<evidence type="ECO:0000313" key="4">
    <source>
        <dbReference type="Proteomes" id="UP000264002"/>
    </source>
</evidence>
<feature type="domain" description="DJ-1/PfpI" evidence="2">
    <location>
        <begin position="4"/>
        <end position="163"/>
    </location>
</feature>
<dbReference type="RefSeq" id="WP_117330039.1">
    <property type="nucleotide sequence ID" value="NZ_QUWK01000005.1"/>
</dbReference>
<dbReference type="NCBIfam" id="TIGR01383">
    <property type="entry name" value="not_thiJ"/>
    <property type="match status" value="1"/>
</dbReference>
<name>A0A372MJ81_9SPIR</name>
<comment type="caution">
    <text evidence="3">The sequence shown here is derived from an EMBL/GenBank/DDBJ whole genome shotgun (WGS) entry which is preliminary data.</text>
</comment>
<dbReference type="Gene3D" id="3.40.50.880">
    <property type="match status" value="1"/>
</dbReference>
<dbReference type="InterPro" id="IPR002818">
    <property type="entry name" value="DJ-1/PfpI"/>
</dbReference>